<feature type="compositionally biased region" description="Low complexity" evidence="1">
    <location>
        <begin position="422"/>
        <end position="433"/>
    </location>
</feature>
<evidence type="ECO:0000313" key="3">
    <source>
        <dbReference type="Proteomes" id="UP000249757"/>
    </source>
</evidence>
<dbReference type="AlphaFoldDB" id="A0A922SYJ5"/>
<dbReference type="Proteomes" id="UP000249757">
    <property type="component" value="Unassembled WGS sequence"/>
</dbReference>
<protein>
    <submittedName>
        <fullName evidence="2">Uncharacterized protein</fullName>
    </submittedName>
</protein>
<comment type="caution">
    <text evidence="2">The sequence shown here is derived from an EMBL/GenBank/DDBJ whole genome shotgun (WGS) entry which is preliminary data.</text>
</comment>
<sequence>MAIQPQLKVIVSDAVARAEPLPYPYPKHFDDIEAAKAYVESICKKKDFKYSNVLTLSFQQKEYIKDKVHFIVAAKAFEQGEFYLKKAMEDRNALRASIEADIHRILNIIKPSDWPRIFLDAQLAKHFVSRACAAKNFAYTDFPGVEKAKYMGFVDFNTARHAFEAGFFLTKERPPKGWVCKPRFVAKGAERGIQKRLPVTRVVAGGAFKAAAFPPAAMVKPAGSPAAAMVKAGGIFRAVGGAAPMAKAVGIAPAMLKPGGGITTMVQAGGHPAAAGSYATLRDVITADVARLTPLIPTWPLYFTSLNDARDHVANISHNNYFSYTYWPTVEPCRFRLFVNFNTAKRALHNGAFSLVEEVGVKAAREEWAAVVKKSDDALKSGNQEKDEGEVTDNEDDGYGDSDKMEVEMEKVEFEDEQEGHVATPAAAVEEPVNLIDFDDSDRDSDAASISPFDDLTGRFRDVEMDPFKVLLPVAHEAFTLKSASG</sequence>
<feature type="region of interest" description="Disordered" evidence="1">
    <location>
        <begin position="376"/>
        <end position="402"/>
    </location>
</feature>
<reference evidence="3" key="1">
    <citation type="journal article" date="2022" name="Microb. Genom.">
        <title>A global pangenome for the wheat fungal pathogen Pyrenophora tritici-repentis and prediction of effector protein structural homology.</title>
        <authorList>
            <person name="Moolhuijzen P.M."/>
            <person name="See P.T."/>
            <person name="Shi G."/>
            <person name="Powell H.R."/>
            <person name="Cockram J."/>
            <person name="Jorgensen L.N."/>
            <person name="Benslimane H."/>
            <person name="Strelkov S.E."/>
            <person name="Turner J."/>
            <person name="Liu Z."/>
            <person name="Moffat C.S."/>
        </authorList>
    </citation>
    <scope>NUCLEOTIDE SEQUENCE [LARGE SCALE GENOMIC DNA]</scope>
</reference>
<dbReference type="OrthoDB" id="3687488at2759"/>
<feature type="compositionally biased region" description="Acidic residues" evidence="1">
    <location>
        <begin position="387"/>
        <end position="400"/>
    </location>
</feature>
<feature type="compositionally biased region" description="Basic and acidic residues" evidence="1">
    <location>
        <begin position="376"/>
        <end position="386"/>
    </location>
</feature>
<accession>A0A922SYJ5</accession>
<keyword evidence="3" id="KW-1185">Reference proteome</keyword>
<evidence type="ECO:0000313" key="2">
    <source>
        <dbReference type="EMBL" id="KAI1511738.1"/>
    </source>
</evidence>
<name>A0A922SYJ5_9PLEO</name>
<proteinExistence type="predicted"/>
<dbReference type="EMBL" id="NRDI02000013">
    <property type="protein sequence ID" value="KAI1511738.1"/>
    <property type="molecule type" value="Genomic_DNA"/>
</dbReference>
<feature type="region of interest" description="Disordered" evidence="1">
    <location>
        <begin position="416"/>
        <end position="454"/>
    </location>
</feature>
<organism evidence="2 3">
    <name type="scientific">Pyrenophora tritici-repentis</name>
    <dbReference type="NCBI Taxonomy" id="45151"/>
    <lineage>
        <taxon>Eukaryota</taxon>
        <taxon>Fungi</taxon>
        <taxon>Dikarya</taxon>
        <taxon>Ascomycota</taxon>
        <taxon>Pezizomycotina</taxon>
        <taxon>Dothideomycetes</taxon>
        <taxon>Pleosporomycetidae</taxon>
        <taxon>Pleosporales</taxon>
        <taxon>Pleosporineae</taxon>
        <taxon>Pleosporaceae</taxon>
        <taxon>Pyrenophora</taxon>
    </lineage>
</organism>
<gene>
    <name evidence="2" type="ORF">Ptr86124_009382</name>
</gene>
<evidence type="ECO:0000256" key="1">
    <source>
        <dbReference type="SAM" id="MobiDB-lite"/>
    </source>
</evidence>